<evidence type="ECO:0000256" key="1">
    <source>
        <dbReference type="SAM" id="Phobius"/>
    </source>
</evidence>
<protein>
    <submittedName>
        <fullName evidence="2">Uncharacterized protein</fullName>
    </submittedName>
</protein>
<keyword evidence="1" id="KW-0472">Membrane</keyword>
<feature type="transmembrane region" description="Helical" evidence="1">
    <location>
        <begin position="6"/>
        <end position="27"/>
    </location>
</feature>
<name>A0A8S5SQX2_9CAUD</name>
<keyword evidence="1" id="KW-1133">Transmembrane helix</keyword>
<sequence>MFLFNFLYGLIIILGFYFVNTFLKIFLNFF</sequence>
<keyword evidence="1" id="KW-0812">Transmembrane</keyword>
<reference evidence="2" key="1">
    <citation type="journal article" date="2021" name="Proc. Natl. Acad. Sci. U.S.A.">
        <title>A Catalog of Tens of Thousands of Viruses from Human Metagenomes Reveals Hidden Associations with Chronic Diseases.</title>
        <authorList>
            <person name="Tisza M.J."/>
            <person name="Buck C.B."/>
        </authorList>
    </citation>
    <scope>NUCLEOTIDE SEQUENCE</scope>
    <source>
        <strain evidence="2">CtHjK2</strain>
    </source>
</reference>
<evidence type="ECO:0000313" key="2">
    <source>
        <dbReference type="EMBL" id="DAF53320.1"/>
    </source>
</evidence>
<accession>A0A8S5SQX2</accession>
<dbReference type="EMBL" id="BK032651">
    <property type="protein sequence ID" value="DAF53320.1"/>
    <property type="molecule type" value="Genomic_DNA"/>
</dbReference>
<organism evidence="2">
    <name type="scientific">Siphoviridae sp. ctHjK2</name>
    <dbReference type="NCBI Taxonomy" id="2827831"/>
    <lineage>
        <taxon>Viruses</taxon>
        <taxon>Duplodnaviria</taxon>
        <taxon>Heunggongvirae</taxon>
        <taxon>Uroviricota</taxon>
        <taxon>Caudoviricetes</taxon>
    </lineage>
</organism>
<proteinExistence type="predicted"/>